<dbReference type="GO" id="GO:0006424">
    <property type="term" value="P:glutamyl-tRNA aminoacylation"/>
    <property type="evidence" value="ECO:0007669"/>
    <property type="project" value="InterPro"/>
</dbReference>
<feature type="binding site" evidence="7">
    <location>
        <position position="185"/>
    </location>
    <ligand>
        <name>L-glutamate</name>
        <dbReference type="ChEBI" id="CHEBI:29985"/>
    </ligand>
</feature>
<dbReference type="AlphaFoldDB" id="A0A5C0B0H4"/>
<dbReference type="EMBL" id="CP043046">
    <property type="protein sequence ID" value="QEI07456.1"/>
    <property type="molecule type" value="Genomic_DNA"/>
</dbReference>
<evidence type="ECO:0000256" key="1">
    <source>
        <dbReference type="ARBA" id="ARBA00022598"/>
    </source>
</evidence>
<evidence type="ECO:0000256" key="4">
    <source>
        <dbReference type="ARBA" id="ARBA00022833"/>
    </source>
</evidence>
<dbReference type="GO" id="GO:0008270">
    <property type="term" value="F:zinc ion binding"/>
    <property type="evidence" value="ECO:0007669"/>
    <property type="project" value="UniProtKB-UniRule"/>
</dbReference>
<evidence type="ECO:0000313" key="11">
    <source>
        <dbReference type="Proteomes" id="UP000325161"/>
    </source>
</evidence>
<organism evidence="10 11">
    <name type="scientific">Pigmentiphaga aceris</name>
    <dbReference type="NCBI Taxonomy" id="1940612"/>
    <lineage>
        <taxon>Bacteria</taxon>
        <taxon>Pseudomonadati</taxon>
        <taxon>Pseudomonadota</taxon>
        <taxon>Betaproteobacteria</taxon>
        <taxon>Burkholderiales</taxon>
        <taxon>Alcaligenaceae</taxon>
        <taxon>Pigmentiphaga</taxon>
    </lineage>
</organism>
<dbReference type="InterPro" id="IPR000924">
    <property type="entry name" value="Glu/Gln-tRNA-synth"/>
</dbReference>
<feature type="binding site" evidence="7">
    <location>
        <position position="244"/>
    </location>
    <ligand>
        <name>ATP</name>
        <dbReference type="ChEBI" id="CHEBI:30616"/>
    </ligand>
</feature>
<dbReference type="PRINTS" id="PR00987">
    <property type="entry name" value="TRNASYNTHGLU"/>
</dbReference>
<keyword evidence="4 7" id="KW-0862">Zinc</keyword>
<keyword evidence="3 7" id="KW-0547">Nucleotide-binding</keyword>
<feature type="binding site" evidence="7">
    <location>
        <position position="203"/>
    </location>
    <ligand>
        <name>L-glutamate</name>
        <dbReference type="ChEBI" id="CHEBI:29985"/>
    </ligand>
</feature>
<comment type="similarity">
    <text evidence="7">Belongs to the class-I aminoacyl-tRNA synthetase family. GluQ subfamily.</text>
</comment>
<comment type="cofactor">
    <cofactor evidence="7">
        <name>Zn(2+)</name>
        <dbReference type="ChEBI" id="CHEBI:29105"/>
    </cofactor>
    <text evidence="7">Binds 1 zinc ion per subunit.</text>
</comment>
<dbReference type="KEGG" id="pacr:FXN63_17635"/>
<dbReference type="NCBIfam" id="NF004314">
    <property type="entry name" value="PRK05710.1-3"/>
    <property type="match status" value="1"/>
</dbReference>
<keyword evidence="6 7" id="KW-0030">Aminoacyl-tRNA synthetase</keyword>
<evidence type="ECO:0000256" key="8">
    <source>
        <dbReference type="RuleBase" id="RU363037"/>
    </source>
</evidence>
<keyword evidence="5 7" id="KW-0067">ATP-binding</keyword>
<proteinExistence type="inferred from homology"/>
<feature type="binding site" evidence="7">
    <location>
        <position position="104"/>
    </location>
    <ligand>
        <name>Zn(2+)</name>
        <dbReference type="ChEBI" id="CHEBI:29105"/>
    </ligand>
</feature>
<dbReference type="NCBIfam" id="NF004315">
    <property type="entry name" value="PRK05710.1-4"/>
    <property type="match status" value="1"/>
</dbReference>
<dbReference type="InterPro" id="IPR022380">
    <property type="entry name" value="Glu-Q_tRNA(Asp)_Synthase"/>
</dbReference>
<evidence type="ECO:0000256" key="3">
    <source>
        <dbReference type="ARBA" id="ARBA00022741"/>
    </source>
</evidence>
<dbReference type="InterPro" id="IPR020058">
    <property type="entry name" value="Glu/Gln-tRNA-synth_Ib_cat-dom"/>
</dbReference>
<evidence type="ECO:0000256" key="2">
    <source>
        <dbReference type="ARBA" id="ARBA00022723"/>
    </source>
</evidence>
<feature type="short sequence motif" description="'HIGH' region" evidence="7">
    <location>
        <begin position="13"/>
        <end position="23"/>
    </location>
</feature>
<dbReference type="EC" id="6.1.1.-" evidence="7"/>
<keyword evidence="2 7" id="KW-0479">Metal-binding</keyword>
<dbReference type="NCBIfam" id="NF004313">
    <property type="entry name" value="PRK05710.1-2"/>
    <property type="match status" value="1"/>
</dbReference>
<reference evidence="10 11" key="1">
    <citation type="submission" date="2019-08" db="EMBL/GenBank/DDBJ databases">
        <title>Amphibian skin-associated Pigmentiphaga: genome sequence and occurrence across geography and hosts.</title>
        <authorList>
            <person name="Bletz M.C."/>
            <person name="Bunk B."/>
            <person name="Sproeer C."/>
            <person name="Biwer P."/>
            <person name="Reiter S."/>
            <person name="Rabemananjara F.C.E."/>
            <person name="Schulz S."/>
            <person name="Overmann J."/>
            <person name="Vences M."/>
        </authorList>
    </citation>
    <scope>NUCLEOTIDE SEQUENCE [LARGE SCALE GENOMIC DNA]</scope>
    <source>
        <strain evidence="10 11">Mada1488</strain>
    </source>
</reference>
<protein>
    <recommendedName>
        <fullName evidence="7">Glutamyl-Q tRNA(Asp) synthetase</fullName>
        <shortName evidence="7">Glu-Q-RSs</shortName>
        <ecNumber evidence="7">6.1.1.-</ecNumber>
    </recommendedName>
</protein>
<dbReference type="Gene3D" id="3.40.50.620">
    <property type="entry name" value="HUPs"/>
    <property type="match status" value="1"/>
</dbReference>
<dbReference type="PANTHER" id="PTHR43311">
    <property type="entry name" value="GLUTAMATE--TRNA LIGASE"/>
    <property type="match status" value="1"/>
</dbReference>
<dbReference type="GO" id="GO:0004818">
    <property type="term" value="F:glutamate-tRNA ligase activity"/>
    <property type="evidence" value="ECO:0007669"/>
    <property type="project" value="TreeGrafter"/>
</dbReference>
<evidence type="ECO:0000313" key="10">
    <source>
        <dbReference type="EMBL" id="QEI07456.1"/>
    </source>
</evidence>
<evidence type="ECO:0000259" key="9">
    <source>
        <dbReference type="Pfam" id="PF00749"/>
    </source>
</evidence>
<name>A0A5C0B0H4_9BURK</name>
<comment type="function">
    <text evidence="7">Catalyzes the tRNA-independent activation of glutamate in presence of ATP and the subsequent transfer of glutamate onto a tRNA(Asp). Glutamate is transferred on the 2-amino-5-(4,5-dihydroxy-2-cyclopenten-1-yl) moiety of the queuosine in the wobble position of the QUC anticodon.</text>
</comment>
<dbReference type="HAMAP" id="MF_01428">
    <property type="entry name" value="Glu_Q_tRNA_synth"/>
    <property type="match status" value="1"/>
</dbReference>
<dbReference type="Proteomes" id="UP000325161">
    <property type="component" value="Chromosome"/>
</dbReference>
<feature type="short sequence motif" description="'KMSKS' region" evidence="7">
    <location>
        <begin position="241"/>
        <end position="245"/>
    </location>
</feature>
<feature type="binding site" evidence="7">
    <location>
        <begin position="10"/>
        <end position="14"/>
    </location>
    <ligand>
        <name>L-glutamate</name>
        <dbReference type="ChEBI" id="CHEBI:29985"/>
    </ligand>
</feature>
<evidence type="ECO:0000256" key="5">
    <source>
        <dbReference type="ARBA" id="ARBA00022840"/>
    </source>
</evidence>
<feature type="binding site" evidence="7">
    <location>
        <position position="131"/>
    </location>
    <ligand>
        <name>Zn(2+)</name>
        <dbReference type="ChEBI" id="CHEBI:29105"/>
    </ligand>
</feature>
<dbReference type="GO" id="GO:0005524">
    <property type="term" value="F:ATP binding"/>
    <property type="evidence" value="ECO:0007669"/>
    <property type="project" value="UniProtKB-KW"/>
</dbReference>
<dbReference type="InterPro" id="IPR014729">
    <property type="entry name" value="Rossmann-like_a/b/a_fold"/>
</dbReference>
<dbReference type="NCBIfam" id="TIGR03838">
    <property type="entry name" value="queuosine_YadB"/>
    <property type="match status" value="1"/>
</dbReference>
<dbReference type="Pfam" id="PF00749">
    <property type="entry name" value="tRNA-synt_1c"/>
    <property type="match status" value="1"/>
</dbReference>
<evidence type="ECO:0000256" key="6">
    <source>
        <dbReference type="ARBA" id="ARBA00023146"/>
    </source>
</evidence>
<accession>A0A5C0B0H4</accession>
<feature type="binding site" evidence="7">
    <location>
        <position position="102"/>
    </location>
    <ligand>
        <name>Zn(2+)</name>
        <dbReference type="ChEBI" id="CHEBI:29105"/>
    </ligand>
</feature>
<feature type="binding site" evidence="7">
    <location>
        <position position="46"/>
    </location>
    <ligand>
        <name>L-glutamate</name>
        <dbReference type="ChEBI" id="CHEBI:29985"/>
    </ligand>
</feature>
<evidence type="ECO:0000256" key="7">
    <source>
        <dbReference type="HAMAP-Rule" id="MF_01428"/>
    </source>
</evidence>
<keyword evidence="1 7" id="KW-0436">Ligase</keyword>
<dbReference type="GO" id="GO:0006400">
    <property type="term" value="P:tRNA modification"/>
    <property type="evidence" value="ECO:0007669"/>
    <property type="project" value="InterPro"/>
</dbReference>
<dbReference type="OrthoDB" id="9807503at2"/>
<dbReference type="SUPFAM" id="SSF52374">
    <property type="entry name" value="Nucleotidylyl transferase"/>
    <property type="match status" value="1"/>
</dbReference>
<keyword evidence="11" id="KW-1185">Reference proteome</keyword>
<dbReference type="InterPro" id="IPR049940">
    <property type="entry name" value="GluQ/Sye"/>
</dbReference>
<keyword evidence="8" id="KW-0648">Protein biosynthesis</keyword>
<feature type="binding site" evidence="7">
    <location>
        <position position="127"/>
    </location>
    <ligand>
        <name>Zn(2+)</name>
        <dbReference type="ChEBI" id="CHEBI:29105"/>
    </ligand>
</feature>
<dbReference type="PANTHER" id="PTHR43311:SF1">
    <property type="entry name" value="GLUTAMYL-Q TRNA(ASP) SYNTHETASE"/>
    <property type="match status" value="1"/>
</dbReference>
<sequence>MSTPASYIGRFAPSPTGALHAGSLVAAMASLLDARARQGTWLLRIEDLDTPRVVPDSDRQIMAQLTALGMHWDGDVVYQSTRDAAYQAAFDQLIAAGHIYGCACTRKEIADSLMSSRGALPVGELPYPGTCRHGLPAGRSARAWRLRVPDGVHCFNDRWVGEQCQDVAREVGDFVLRRADGLWAYQLAVVVDDAWQGITDIVRGADLLGSTARQRVLQELLGLPLPQMMHVPVVTNELGQKLSKQTGATALDLDNPLRTLQNAWSALGFSPLPAQNLPDFWTSATRQWAQRFVPAHGQSAL</sequence>
<dbReference type="RefSeq" id="WP_148816503.1">
    <property type="nucleotide sequence ID" value="NZ_CP043046.1"/>
</dbReference>
<feature type="domain" description="Glutamyl/glutaminyl-tRNA synthetase class Ib catalytic" evidence="9">
    <location>
        <begin position="10"/>
        <end position="250"/>
    </location>
</feature>
<gene>
    <name evidence="7" type="primary">gluQ</name>
    <name evidence="10" type="ORF">FXN63_17635</name>
</gene>
<dbReference type="GO" id="GO:0005829">
    <property type="term" value="C:cytosol"/>
    <property type="evidence" value="ECO:0007669"/>
    <property type="project" value="TreeGrafter"/>
</dbReference>